<dbReference type="Pfam" id="PF00535">
    <property type="entry name" value="Glycos_transf_2"/>
    <property type="match status" value="1"/>
</dbReference>
<dbReference type="CDD" id="cd04187">
    <property type="entry name" value="DPM1_like_bac"/>
    <property type="match status" value="1"/>
</dbReference>
<feature type="transmembrane region" description="Helical" evidence="1">
    <location>
        <begin position="271"/>
        <end position="295"/>
    </location>
</feature>
<dbReference type="Proteomes" id="UP001191019">
    <property type="component" value="Unassembled WGS sequence"/>
</dbReference>
<reference evidence="3 4" key="1">
    <citation type="journal article" date="2018" name="bioRxiv">
        <title>Evidence of independent acquisition and adaption of ultra-small bacteria to human hosts across the highly diverse yet reduced genomes of the phylum Saccharibacteria.</title>
        <authorList>
            <person name="McLean J.S."/>
            <person name="Bor B."/>
            <person name="To T.T."/>
            <person name="Liu Q."/>
            <person name="Kearns K.A."/>
            <person name="Solden L.M."/>
            <person name="Wrighton K.C."/>
            <person name="He X."/>
            <person name="Shi W."/>
        </authorList>
    </citation>
    <scope>NUCLEOTIDE SEQUENCE [LARGE SCALE GENOMIC DNA]</scope>
    <source>
        <strain evidence="3 4">TM7_G3_2_Rum_HOT_351B</strain>
    </source>
</reference>
<proteinExistence type="predicted"/>
<keyword evidence="4" id="KW-1185">Reference proteome</keyword>
<evidence type="ECO:0000313" key="3">
    <source>
        <dbReference type="EMBL" id="RYC74951.1"/>
    </source>
</evidence>
<dbReference type="Gene3D" id="3.90.550.10">
    <property type="entry name" value="Spore Coat Polysaccharide Biosynthesis Protein SpsA, Chain A"/>
    <property type="match status" value="1"/>
</dbReference>
<dbReference type="EMBL" id="PRLM01000002">
    <property type="protein sequence ID" value="RYC74951.1"/>
    <property type="molecule type" value="Genomic_DNA"/>
</dbReference>
<organism evidence="3 4">
    <name type="scientific">Candidatus Nanosyncoccus alces</name>
    <dbReference type="NCBI Taxonomy" id="2171997"/>
    <lineage>
        <taxon>Bacteria</taxon>
        <taxon>Candidatus Saccharimonadota</taxon>
        <taxon>Candidatus Nanosyncoccalia</taxon>
        <taxon>Candidatus Nanosyncoccales</taxon>
        <taxon>Candidatus Nanosyncoccaceae</taxon>
        <taxon>Candidatus Nanosyncoccus</taxon>
    </lineage>
</organism>
<dbReference type="InterPro" id="IPR029044">
    <property type="entry name" value="Nucleotide-diphossugar_trans"/>
</dbReference>
<evidence type="ECO:0000313" key="4">
    <source>
        <dbReference type="Proteomes" id="UP001191019"/>
    </source>
</evidence>
<dbReference type="SUPFAM" id="SSF53448">
    <property type="entry name" value="Nucleotide-diphospho-sugar transferases"/>
    <property type="match status" value="1"/>
</dbReference>
<dbReference type="EC" id="2.4.-.-" evidence="3"/>
<keyword evidence="3" id="KW-0328">Glycosyltransferase</keyword>
<keyword evidence="1" id="KW-0812">Transmembrane</keyword>
<protein>
    <submittedName>
        <fullName evidence="3">Glycosyltransferase</fullName>
        <ecNumber evidence="3">2.4.-.-</ecNumber>
    </submittedName>
</protein>
<sequence length="319" mass="35785">MGKQKLLSIITPVHNEAEGIKKFINDSLVPVAEKLDLNYELIIVNDGSTDNTLKIIQILANQNPKIKILSLSRNFGKEPALSAGLRYAKGDAALTIDADGQQPPKLIPDFIKKWNSGAEIITGVRSQYTKHGLIQKLGSKLFYKLLHIMGNKSTVPGSTDFRLIDRVVINEFNKLSEHNRITRGLIDWLGFKQEYIEYVYGVRAAGRPSYNIKKLFHLAIDSFVSMSTTPLVIFGYLGIFITVGSFILGLFCIINQYILGDPLQLYWNGSVQLAIFITFLIGLLMISESITALYISHIHAETQNRPLFVVDEKESRNLN</sequence>
<dbReference type="PANTHER" id="PTHR48090:SF8">
    <property type="entry name" value="GLYCOSYLTRANSFERASE CSBB-RELATED"/>
    <property type="match status" value="1"/>
</dbReference>
<feature type="domain" description="Glycosyltransferase 2-like" evidence="2">
    <location>
        <begin position="8"/>
        <end position="170"/>
    </location>
</feature>
<gene>
    <name evidence="3" type="ORF">G3RUM_00228</name>
</gene>
<comment type="caution">
    <text evidence="3">The sequence shown here is derived from an EMBL/GenBank/DDBJ whole genome shotgun (WGS) entry which is preliminary data.</text>
</comment>
<evidence type="ECO:0000256" key="1">
    <source>
        <dbReference type="SAM" id="Phobius"/>
    </source>
</evidence>
<keyword evidence="1" id="KW-0472">Membrane</keyword>
<dbReference type="GO" id="GO:0016757">
    <property type="term" value="F:glycosyltransferase activity"/>
    <property type="evidence" value="ECO:0007669"/>
    <property type="project" value="UniProtKB-KW"/>
</dbReference>
<evidence type="ECO:0000259" key="2">
    <source>
        <dbReference type="Pfam" id="PF00535"/>
    </source>
</evidence>
<dbReference type="PANTHER" id="PTHR48090">
    <property type="entry name" value="UNDECAPRENYL-PHOSPHATE 4-DEOXY-4-FORMAMIDO-L-ARABINOSE TRANSFERASE-RELATED"/>
    <property type="match status" value="1"/>
</dbReference>
<dbReference type="InterPro" id="IPR001173">
    <property type="entry name" value="Glyco_trans_2-like"/>
</dbReference>
<accession>A0ABY0FM74</accession>
<reference evidence="3 4" key="2">
    <citation type="journal article" date="2020" name="Cell Rep.">
        <title>Acquisition and Adaptation of Ultra-small Parasitic Reduced Genome Bacteria to Mammalian Hosts.</title>
        <authorList>
            <person name="McLean J.S."/>
            <person name="Bor B."/>
            <person name="Kerns K.A."/>
            <person name="Liu Q."/>
            <person name="To T.T."/>
            <person name="Solden L."/>
            <person name="Hendrickson E.L."/>
            <person name="Wrighton K."/>
            <person name="Shi W."/>
            <person name="He X."/>
        </authorList>
    </citation>
    <scope>NUCLEOTIDE SEQUENCE [LARGE SCALE GENOMIC DNA]</scope>
    <source>
        <strain evidence="3 4">TM7_G3_2_Rum_HOT_351B</strain>
    </source>
</reference>
<keyword evidence="3" id="KW-0808">Transferase</keyword>
<feature type="transmembrane region" description="Helical" evidence="1">
    <location>
        <begin position="231"/>
        <end position="259"/>
    </location>
</feature>
<dbReference type="InterPro" id="IPR050256">
    <property type="entry name" value="Glycosyltransferase_2"/>
</dbReference>
<keyword evidence="1" id="KW-1133">Transmembrane helix</keyword>
<name>A0ABY0FM74_9BACT</name>
<dbReference type="RefSeq" id="WP_129734575.1">
    <property type="nucleotide sequence ID" value="NZ_PRLM01000002.1"/>
</dbReference>